<reference evidence="10 11" key="1">
    <citation type="journal article" date="2017" name="BMC Genomics">
        <title>Chromosome level assembly and secondary metabolite potential of the parasitic fungus Cordyceps militaris.</title>
        <authorList>
            <person name="Kramer G.J."/>
            <person name="Nodwell J.R."/>
        </authorList>
    </citation>
    <scope>NUCLEOTIDE SEQUENCE [LARGE SCALE GENOMIC DNA]</scope>
    <source>
        <strain evidence="10 11">ATCC 34164</strain>
    </source>
</reference>
<feature type="transmembrane region" description="Helical" evidence="9">
    <location>
        <begin position="343"/>
        <end position="368"/>
    </location>
</feature>
<comment type="subcellular location">
    <subcellularLocation>
        <location evidence="1">Membrane</location>
        <topology evidence="1">Multi-pass membrane protein</topology>
    </subcellularLocation>
</comment>
<dbReference type="PANTHER" id="PTHR31806:SF5">
    <property type="entry name" value="PURINE-CYTOSINE PERMEASE FCY21"/>
    <property type="match status" value="1"/>
</dbReference>
<feature type="transmembrane region" description="Helical" evidence="9">
    <location>
        <begin position="486"/>
        <end position="505"/>
    </location>
</feature>
<feature type="transmembrane region" description="Helical" evidence="9">
    <location>
        <begin position="217"/>
        <end position="237"/>
    </location>
</feature>
<dbReference type="InterPro" id="IPR001248">
    <property type="entry name" value="Pur-cyt_permease"/>
</dbReference>
<evidence type="ECO:0000256" key="6">
    <source>
        <dbReference type="ARBA" id="ARBA00023136"/>
    </source>
</evidence>
<dbReference type="VEuPathDB" id="FungiDB:A9K55_005174"/>
<feature type="transmembrane region" description="Helical" evidence="9">
    <location>
        <begin position="380"/>
        <end position="402"/>
    </location>
</feature>
<organism evidence="10 11">
    <name type="scientific">Cordyceps militaris</name>
    <name type="common">Caterpillar fungus</name>
    <name type="synonym">Clavaria militaris</name>
    <dbReference type="NCBI Taxonomy" id="73501"/>
    <lineage>
        <taxon>Eukaryota</taxon>
        <taxon>Fungi</taxon>
        <taxon>Dikarya</taxon>
        <taxon>Ascomycota</taxon>
        <taxon>Pezizomycotina</taxon>
        <taxon>Sordariomycetes</taxon>
        <taxon>Hypocreomycetidae</taxon>
        <taxon>Hypocreales</taxon>
        <taxon>Cordycipitaceae</taxon>
        <taxon>Cordyceps</taxon>
    </lineage>
</organism>
<dbReference type="InterPro" id="IPR026030">
    <property type="entry name" value="Pur-cyt_permease_Fcy2/21/22"/>
</dbReference>
<dbReference type="VEuPathDB" id="FungiDB:CCM_01149"/>
<protein>
    <submittedName>
        <fullName evidence="10">Purine-cytosine permease FCY21</fullName>
    </submittedName>
</protein>
<feature type="compositionally biased region" description="Basic and acidic residues" evidence="8">
    <location>
        <begin position="1"/>
        <end position="12"/>
    </location>
</feature>
<dbReference type="Pfam" id="PF02133">
    <property type="entry name" value="Transp_cyt_pur"/>
    <property type="match status" value="1"/>
</dbReference>
<feature type="transmembrane region" description="Helical" evidence="9">
    <location>
        <begin position="192"/>
        <end position="210"/>
    </location>
</feature>
<feature type="transmembrane region" description="Helical" evidence="9">
    <location>
        <begin position="150"/>
        <end position="172"/>
    </location>
</feature>
<dbReference type="Proteomes" id="UP000323067">
    <property type="component" value="Chromosome v"/>
</dbReference>
<feature type="transmembrane region" description="Helical" evidence="9">
    <location>
        <begin position="110"/>
        <end position="129"/>
    </location>
</feature>
<dbReference type="EMBL" id="CP023325">
    <property type="protein sequence ID" value="ATY64814.1"/>
    <property type="molecule type" value="Genomic_DNA"/>
</dbReference>
<feature type="transmembrane region" description="Helical" evidence="9">
    <location>
        <begin position="285"/>
        <end position="311"/>
    </location>
</feature>
<evidence type="ECO:0000256" key="9">
    <source>
        <dbReference type="SAM" id="Phobius"/>
    </source>
</evidence>
<name>A0A2H4SNZ0_CORMI</name>
<feature type="region of interest" description="Disordered" evidence="8">
    <location>
        <begin position="1"/>
        <end position="41"/>
    </location>
</feature>
<dbReference type="GO" id="GO:0022857">
    <property type="term" value="F:transmembrane transporter activity"/>
    <property type="evidence" value="ECO:0007669"/>
    <property type="project" value="InterPro"/>
</dbReference>
<evidence type="ECO:0000256" key="7">
    <source>
        <dbReference type="PIRNR" id="PIRNR002744"/>
    </source>
</evidence>
<evidence type="ECO:0000256" key="8">
    <source>
        <dbReference type="SAM" id="MobiDB-lite"/>
    </source>
</evidence>
<evidence type="ECO:0000256" key="2">
    <source>
        <dbReference type="ARBA" id="ARBA00008974"/>
    </source>
</evidence>
<evidence type="ECO:0000256" key="1">
    <source>
        <dbReference type="ARBA" id="ARBA00004141"/>
    </source>
</evidence>
<sequence length="512" mass="55729">MSRDTRTNDTKSQESNQPIDTKSQESNQPIDEELADSRRTSMSSLPATFQKILRYGRVEARGIEPIPIEERTSTRYYNIATIWTSVNTNIIGITFGMLGPLAYSLSLRDSALVILFFNILSCIIPGYLSTLGPKTGLRQMIQARYSFGRYFVSIPVLLNLATMAGFTVIIFITGGQCLAAVSNGTISPNAGIVIIGIISLVVSFCGFKVLHIYETYAFVVAFIAITITAGCGGAGLAKQSPPPTPATAAGVLSFGMIVASYQIPYAGLVSDMSAYFNPKVSTWRVFWYTYLGLTTPTILLMTLGAAIAGAIPNNPAWQEQYDKYLVGGALSGMLAPAGGFGKFVLVILALTLLGNTCGTFYSITLNFQTLLPWLFHIPRYVFALLITIIIVVVSIFAVDNFFVSIENVVALIGYWSSQFCAIVIVEDIVFRRRKPEAYDHAAWCDAKRLPLGIAAMSAGLLAWGLIVPAMNQVYFTGPIAKHTGDIGFELAFVCSGLLYLPLRYAEKRLSGR</sequence>
<evidence type="ECO:0000256" key="3">
    <source>
        <dbReference type="ARBA" id="ARBA00022448"/>
    </source>
</evidence>
<evidence type="ECO:0000256" key="5">
    <source>
        <dbReference type="ARBA" id="ARBA00022989"/>
    </source>
</evidence>
<feature type="transmembrane region" description="Helical" evidence="9">
    <location>
        <begin position="408"/>
        <end position="429"/>
    </location>
</feature>
<keyword evidence="5 9" id="KW-1133">Transmembrane helix</keyword>
<dbReference type="AlphaFoldDB" id="A0A2H4SNZ0"/>
<dbReference type="PANTHER" id="PTHR31806">
    <property type="entry name" value="PURINE-CYTOSINE PERMEASE FCY2-RELATED"/>
    <property type="match status" value="1"/>
</dbReference>
<evidence type="ECO:0000313" key="11">
    <source>
        <dbReference type="Proteomes" id="UP000323067"/>
    </source>
</evidence>
<feature type="transmembrane region" description="Helical" evidence="9">
    <location>
        <begin position="243"/>
        <end position="264"/>
    </location>
</feature>
<feature type="compositionally biased region" description="Polar residues" evidence="8">
    <location>
        <begin position="13"/>
        <end position="29"/>
    </location>
</feature>
<keyword evidence="3 7" id="KW-0813">Transport</keyword>
<dbReference type="Gene3D" id="1.10.4160.10">
    <property type="entry name" value="Hydantoin permease"/>
    <property type="match status" value="1"/>
</dbReference>
<proteinExistence type="inferred from homology"/>
<feature type="transmembrane region" description="Helical" evidence="9">
    <location>
        <begin position="76"/>
        <end position="98"/>
    </location>
</feature>
<evidence type="ECO:0000256" key="4">
    <source>
        <dbReference type="ARBA" id="ARBA00022692"/>
    </source>
</evidence>
<gene>
    <name evidence="10" type="ORF">A9K55_005174</name>
</gene>
<dbReference type="GO" id="GO:0005886">
    <property type="term" value="C:plasma membrane"/>
    <property type="evidence" value="ECO:0007669"/>
    <property type="project" value="TreeGrafter"/>
</dbReference>
<dbReference type="PIRSF" id="PIRSF002744">
    <property type="entry name" value="Pur-cyt_permease"/>
    <property type="match status" value="1"/>
</dbReference>
<accession>A0A2H4SNZ0</accession>
<keyword evidence="6 7" id="KW-0472">Membrane</keyword>
<feature type="transmembrane region" description="Helical" evidence="9">
    <location>
        <begin position="449"/>
        <end position="466"/>
    </location>
</feature>
<dbReference type="OrthoDB" id="2116389at2759"/>
<evidence type="ECO:0000313" key="10">
    <source>
        <dbReference type="EMBL" id="ATY64814.1"/>
    </source>
</evidence>
<comment type="similarity">
    <text evidence="2 7">Belongs to the purine-cytosine permease (2.A.39) family.</text>
</comment>
<keyword evidence="4 9" id="KW-0812">Transmembrane</keyword>